<keyword evidence="5" id="KW-1185">Reference proteome</keyword>
<dbReference type="Gene3D" id="3.30.1330.120">
    <property type="entry name" value="2-methylcitrate dehydratase PrpD"/>
    <property type="match status" value="1"/>
</dbReference>
<dbReference type="Gene3D" id="1.10.4100.10">
    <property type="entry name" value="2-methylcitrate dehydratase PrpD"/>
    <property type="match status" value="1"/>
</dbReference>
<dbReference type="InterPro" id="IPR045336">
    <property type="entry name" value="MmgE_PrpD_N"/>
</dbReference>
<evidence type="ECO:0000259" key="2">
    <source>
        <dbReference type="Pfam" id="PF03972"/>
    </source>
</evidence>
<proteinExistence type="inferred from homology"/>
<gene>
    <name evidence="4" type="ORF">HLA99_04855</name>
</gene>
<dbReference type="InterPro" id="IPR005656">
    <property type="entry name" value="MmgE_PrpD"/>
</dbReference>
<protein>
    <submittedName>
        <fullName evidence="4">MmgE/PrpD family protein</fullName>
    </submittedName>
</protein>
<sequence>MSPDQPPLSRALAAFALGDEPAILDRRGRRLAIPPIVDSVAVILAGNASEAGRASRRYVHAAWPQAAGPGWTSGSDAGLPVELAALINAWMGHALDYDDALPGSGHLSVPMLAAALAAGDAREQPLSGGELVDAFLVGFEIAAKTGMALGVAHYRRGWHTTVTAGTIGTTAAAGRILGLDRDRLTAAFGIAASSVAGLQRNFGTTTKPLHSGLAARNGLAAALLALAGVSSDELAIDGERGLLDLYGLGEARPEFLRTLHEPWAIESPGTGLKLYPACYAAARPVDALLALRARHALHADDVEEIRLAVPKNGLHPMIHHEPKTGLNAKFSMEYVLAAALADGGLDLASFEDAAVSRPAVRELMSRVRLSEDRALRPEDPDALRSSPATGGRVVVELVLRDGRRVEATVAHPKGSPSAPFDRDDLEGKFMTCARFGGFAEEPARAAFDALMELEDVDDVRSVLQTLRPATAGIR</sequence>
<dbReference type="Pfam" id="PF03972">
    <property type="entry name" value="MmgE_PrpD_N"/>
    <property type="match status" value="1"/>
</dbReference>
<evidence type="ECO:0000313" key="4">
    <source>
        <dbReference type="EMBL" id="NNH03182.1"/>
    </source>
</evidence>
<dbReference type="GO" id="GO:0016829">
    <property type="term" value="F:lyase activity"/>
    <property type="evidence" value="ECO:0007669"/>
    <property type="project" value="InterPro"/>
</dbReference>
<dbReference type="SUPFAM" id="SSF103378">
    <property type="entry name" value="2-methylcitrate dehydratase PrpD"/>
    <property type="match status" value="1"/>
</dbReference>
<organism evidence="4 5">
    <name type="scientific">Microbacterium ulmi</name>
    <dbReference type="NCBI Taxonomy" id="179095"/>
    <lineage>
        <taxon>Bacteria</taxon>
        <taxon>Bacillati</taxon>
        <taxon>Actinomycetota</taxon>
        <taxon>Actinomycetes</taxon>
        <taxon>Micrococcales</taxon>
        <taxon>Microbacteriaceae</taxon>
        <taxon>Microbacterium</taxon>
    </lineage>
</organism>
<dbReference type="Pfam" id="PF19305">
    <property type="entry name" value="MmgE_PrpD_C"/>
    <property type="match status" value="1"/>
</dbReference>
<dbReference type="PANTHER" id="PTHR16943:SF8">
    <property type="entry name" value="2-METHYLCITRATE DEHYDRATASE"/>
    <property type="match status" value="1"/>
</dbReference>
<evidence type="ECO:0000259" key="3">
    <source>
        <dbReference type="Pfam" id="PF19305"/>
    </source>
</evidence>
<dbReference type="Proteomes" id="UP000543598">
    <property type="component" value="Unassembled WGS sequence"/>
</dbReference>
<dbReference type="InterPro" id="IPR042183">
    <property type="entry name" value="MmgE/PrpD_sf_1"/>
</dbReference>
<dbReference type="PANTHER" id="PTHR16943">
    <property type="entry name" value="2-METHYLCITRATE DEHYDRATASE-RELATED"/>
    <property type="match status" value="1"/>
</dbReference>
<evidence type="ECO:0000313" key="5">
    <source>
        <dbReference type="Proteomes" id="UP000543598"/>
    </source>
</evidence>
<dbReference type="InterPro" id="IPR036148">
    <property type="entry name" value="MmgE/PrpD_sf"/>
</dbReference>
<evidence type="ECO:0000256" key="1">
    <source>
        <dbReference type="ARBA" id="ARBA00006174"/>
    </source>
</evidence>
<dbReference type="EMBL" id="JABEMB010000004">
    <property type="protein sequence ID" value="NNH03182.1"/>
    <property type="molecule type" value="Genomic_DNA"/>
</dbReference>
<comment type="caution">
    <text evidence="4">The sequence shown here is derived from an EMBL/GenBank/DDBJ whole genome shotgun (WGS) entry which is preliminary data.</text>
</comment>
<dbReference type="AlphaFoldDB" id="A0A7Y2LZ19"/>
<feature type="domain" description="MmgE/PrpD C-terminal" evidence="3">
    <location>
        <begin position="275"/>
        <end position="435"/>
    </location>
</feature>
<comment type="similarity">
    <text evidence="1">Belongs to the PrpD family.</text>
</comment>
<reference evidence="4 5" key="1">
    <citation type="submission" date="2020-05" db="EMBL/GenBank/DDBJ databases">
        <title>MicrobeNet Type strains.</title>
        <authorList>
            <person name="Nicholson A.C."/>
        </authorList>
    </citation>
    <scope>NUCLEOTIDE SEQUENCE [LARGE SCALE GENOMIC DNA]</scope>
    <source>
        <strain evidence="4 5">JCM 14282</strain>
    </source>
</reference>
<dbReference type="RefSeq" id="WP_167037960.1">
    <property type="nucleotide sequence ID" value="NZ_BAAANA010000001.1"/>
</dbReference>
<dbReference type="InterPro" id="IPR042188">
    <property type="entry name" value="MmgE/PrpD_sf_2"/>
</dbReference>
<name>A0A7Y2LZ19_9MICO</name>
<accession>A0A7Y2LZ19</accession>
<feature type="domain" description="MmgE/PrpD N-terminal" evidence="2">
    <location>
        <begin position="34"/>
        <end position="248"/>
    </location>
</feature>
<dbReference type="InterPro" id="IPR045337">
    <property type="entry name" value="MmgE_PrpD_C"/>
</dbReference>